<dbReference type="FunFam" id="1.10.150.50:FF:000023">
    <property type="entry name" value="Epidermal growth factor receptor kinase substrate 8"/>
    <property type="match status" value="1"/>
</dbReference>
<dbReference type="GO" id="GO:0007266">
    <property type="term" value="P:Rho protein signal transduction"/>
    <property type="evidence" value="ECO:0007669"/>
    <property type="project" value="TreeGrafter"/>
</dbReference>
<dbReference type="Ensembl" id="ENSMAMT00000013737.2">
    <property type="protein sequence ID" value="ENSMAMP00000013369.2"/>
    <property type="gene ID" value="ENSMAMG00000009025.2"/>
</dbReference>
<keyword evidence="5" id="KW-0597">Phosphoprotein</keyword>
<dbReference type="Pfam" id="PF18016">
    <property type="entry name" value="SAM_3"/>
    <property type="match status" value="1"/>
</dbReference>
<evidence type="ECO:0000259" key="8">
    <source>
        <dbReference type="PROSITE" id="PS50002"/>
    </source>
</evidence>
<dbReference type="GO" id="GO:0035023">
    <property type="term" value="P:regulation of Rho protein signal transduction"/>
    <property type="evidence" value="ECO:0007669"/>
    <property type="project" value="TreeGrafter"/>
</dbReference>
<organism evidence="9 10">
    <name type="scientific">Mastacembelus armatus</name>
    <name type="common">zig-zag eel</name>
    <dbReference type="NCBI Taxonomy" id="205130"/>
    <lineage>
        <taxon>Eukaryota</taxon>
        <taxon>Metazoa</taxon>
        <taxon>Chordata</taxon>
        <taxon>Craniata</taxon>
        <taxon>Vertebrata</taxon>
        <taxon>Euteleostomi</taxon>
        <taxon>Actinopterygii</taxon>
        <taxon>Neopterygii</taxon>
        <taxon>Teleostei</taxon>
        <taxon>Neoteleostei</taxon>
        <taxon>Acanthomorphata</taxon>
        <taxon>Anabantaria</taxon>
        <taxon>Synbranchiformes</taxon>
        <taxon>Mastacembelidae</taxon>
        <taxon>Mastacembelus</taxon>
    </lineage>
</organism>
<comment type="similarity">
    <text evidence="2">Belongs to the EPS8 family.</text>
</comment>
<dbReference type="InParanoid" id="A0A3Q3LW91"/>
<dbReference type="Proteomes" id="UP000261640">
    <property type="component" value="Unplaced"/>
</dbReference>
<keyword evidence="10" id="KW-1185">Reference proteome</keyword>
<evidence type="ECO:0000313" key="9">
    <source>
        <dbReference type="Ensembl" id="ENSMAMP00000013369.2"/>
    </source>
</evidence>
<evidence type="ECO:0000256" key="6">
    <source>
        <dbReference type="PROSITE-ProRule" id="PRU00192"/>
    </source>
</evidence>
<dbReference type="STRING" id="205130.ENSMAMP00000013369"/>
<name>A0A3Q3LW91_9TELE</name>
<dbReference type="GO" id="GO:0003779">
    <property type="term" value="F:actin binding"/>
    <property type="evidence" value="ECO:0007669"/>
    <property type="project" value="TreeGrafter"/>
</dbReference>
<dbReference type="GO" id="GO:0005737">
    <property type="term" value="C:cytoplasm"/>
    <property type="evidence" value="ECO:0007669"/>
    <property type="project" value="UniProtKB-SubCell"/>
</dbReference>
<evidence type="ECO:0000256" key="1">
    <source>
        <dbReference type="ARBA" id="ARBA00004496"/>
    </source>
</evidence>
<dbReference type="FunFam" id="2.30.30.40:FF:000071">
    <property type="entry name" value="Epidermal growth factor receptor kinase substrate 8"/>
    <property type="match status" value="1"/>
</dbReference>
<dbReference type="GO" id="GO:1900029">
    <property type="term" value="P:positive regulation of ruffle assembly"/>
    <property type="evidence" value="ECO:0007669"/>
    <property type="project" value="TreeGrafter"/>
</dbReference>
<feature type="region of interest" description="Disordered" evidence="7">
    <location>
        <begin position="63"/>
        <end position="82"/>
    </location>
</feature>
<evidence type="ECO:0000256" key="3">
    <source>
        <dbReference type="ARBA" id="ARBA00022443"/>
    </source>
</evidence>
<feature type="region of interest" description="Disordered" evidence="7">
    <location>
        <begin position="211"/>
        <end position="245"/>
    </location>
</feature>
<dbReference type="InterPro" id="IPR001452">
    <property type="entry name" value="SH3_domain"/>
</dbReference>
<reference evidence="9" key="1">
    <citation type="submission" date="2025-08" db="UniProtKB">
        <authorList>
            <consortium name="Ensembl"/>
        </authorList>
    </citation>
    <scope>IDENTIFICATION</scope>
</reference>
<dbReference type="SMART" id="SM00326">
    <property type="entry name" value="SH3"/>
    <property type="match status" value="1"/>
</dbReference>
<dbReference type="CDD" id="cd09540">
    <property type="entry name" value="SAM_EPS8-like"/>
    <property type="match status" value="1"/>
</dbReference>
<sequence>IGVNELKPLLSPLTAANTVNSGPDITFLRAEREVAILNHCFDDIETFMAKLQQTAEAAMVLNQKKKKRSKKQSAEDDLLAAKARPPPEEEFIDIFQKFKYSFSLLARLKSAITNPSSEELVHHVFKPLDMMVKTTGGPGLGASVSSPALTSSAVSLLQQNLNEGERQLWTSLGPNWTLPRSQLREHIAPYTPVFLDGWKPEASRANGQVWEDPVESQHKQEALQQQQPVGPADMRVSAETEGSARPPEAERLYICSYDFIARNNSELSVQHGETLEVIESSKRWWKCRNRFSQVGFVPFNILEPVAHIDSPVVTKPPASVRHRHARAHTRESCKNRGIQHMPAAEDADKVMLVNDELLQRLTNGKASLNKPLVIPRSSDTSAPLDYHSPPEEVAEWLRGKGFSEPTVACLGVLTGAQLFSLNKDELRAVIPDEGARVYSQLTVQKALLEDAKRATELETIMEKQKMKVDVKVESSTL</sequence>
<dbReference type="AlphaFoldDB" id="A0A3Q3LW91"/>
<dbReference type="Pfam" id="PF22975">
    <property type="entry name" value="EPS8_2nd"/>
    <property type="match status" value="1"/>
</dbReference>
<dbReference type="Gene3D" id="1.10.150.50">
    <property type="entry name" value="Transcription Factor, Ets-1"/>
    <property type="match status" value="1"/>
</dbReference>
<dbReference type="Gene3D" id="2.30.30.40">
    <property type="entry name" value="SH3 Domains"/>
    <property type="match status" value="1"/>
</dbReference>
<reference evidence="9" key="2">
    <citation type="submission" date="2025-09" db="UniProtKB">
        <authorList>
            <consortium name="Ensembl"/>
        </authorList>
    </citation>
    <scope>IDENTIFICATION</scope>
</reference>
<accession>A0A3Q3LW91</accession>
<dbReference type="InterPro" id="IPR041418">
    <property type="entry name" value="SAM_3"/>
</dbReference>
<comment type="subcellular location">
    <subcellularLocation>
        <location evidence="1">Cytoplasm</location>
    </subcellularLocation>
</comment>
<evidence type="ECO:0000256" key="4">
    <source>
        <dbReference type="ARBA" id="ARBA00022490"/>
    </source>
</evidence>
<dbReference type="PANTHER" id="PTHR12287:SF24">
    <property type="entry name" value="EPIDERMAL GROWTH FACTOR RECEPTOR KINASE SUBSTRATE 8-LIKE PROTEIN 1 ISOFORM X1"/>
    <property type="match status" value="1"/>
</dbReference>
<dbReference type="InterPro" id="IPR055093">
    <property type="entry name" value="EPS8_2nd"/>
</dbReference>
<dbReference type="Pfam" id="PF00018">
    <property type="entry name" value="SH3_1"/>
    <property type="match status" value="1"/>
</dbReference>
<dbReference type="PROSITE" id="PS50002">
    <property type="entry name" value="SH3"/>
    <property type="match status" value="1"/>
</dbReference>
<evidence type="ECO:0000256" key="5">
    <source>
        <dbReference type="ARBA" id="ARBA00022553"/>
    </source>
</evidence>
<dbReference type="PANTHER" id="PTHR12287">
    <property type="entry name" value="EPIDERMAL GROWTH FACTOR RECEPTOR KINASE SUBSTRATE EPS8-RELATED PROTEIN"/>
    <property type="match status" value="1"/>
</dbReference>
<dbReference type="GO" id="GO:0031982">
    <property type="term" value="C:vesicle"/>
    <property type="evidence" value="ECO:0007669"/>
    <property type="project" value="TreeGrafter"/>
</dbReference>
<protein>
    <submittedName>
        <fullName evidence="9">Epidermal growth factor receptor kinase substrate 8-like protein 1</fullName>
    </submittedName>
</protein>
<proteinExistence type="inferred from homology"/>
<keyword evidence="4" id="KW-0963">Cytoplasm</keyword>
<feature type="domain" description="SH3" evidence="8">
    <location>
        <begin position="248"/>
        <end position="307"/>
    </location>
</feature>
<dbReference type="InterPro" id="IPR013761">
    <property type="entry name" value="SAM/pointed_sf"/>
</dbReference>
<dbReference type="InterPro" id="IPR039801">
    <property type="entry name" value="EPS8-like"/>
</dbReference>
<dbReference type="GeneTree" id="ENSGT00940000158125"/>
<dbReference type="SUPFAM" id="SSF50044">
    <property type="entry name" value="SH3-domain"/>
    <property type="match status" value="1"/>
</dbReference>
<evidence type="ECO:0000256" key="2">
    <source>
        <dbReference type="ARBA" id="ARBA00006197"/>
    </source>
</evidence>
<evidence type="ECO:0000256" key="7">
    <source>
        <dbReference type="SAM" id="MobiDB-lite"/>
    </source>
</evidence>
<dbReference type="SUPFAM" id="SSF47769">
    <property type="entry name" value="SAM/Pointed domain"/>
    <property type="match status" value="1"/>
</dbReference>
<keyword evidence="3 6" id="KW-0728">SH3 domain</keyword>
<evidence type="ECO:0000313" key="10">
    <source>
        <dbReference type="Proteomes" id="UP000261640"/>
    </source>
</evidence>
<dbReference type="InterPro" id="IPR036028">
    <property type="entry name" value="SH3-like_dom_sf"/>
</dbReference>
<dbReference type="GO" id="GO:0032587">
    <property type="term" value="C:ruffle membrane"/>
    <property type="evidence" value="ECO:0007669"/>
    <property type="project" value="TreeGrafter"/>
</dbReference>